<dbReference type="Proteomes" id="UP000554144">
    <property type="component" value="Unassembled WGS sequence"/>
</dbReference>
<sequence>MSPSSATLRQYESIAALTSRMLEQARAGTWDEVLALGSQYQAAVEALRDMNPLSKDEQLAQRDLLVRILDDDANIRRLASPELSRLGKLLGDIRRQHTVLQAYCAPSLKQ</sequence>
<dbReference type="Gene3D" id="1.20.58.380">
    <property type="entry name" value="Flagellar protein flit"/>
    <property type="match status" value="1"/>
</dbReference>
<keyword evidence="6" id="KW-0282">Flagellum</keyword>
<evidence type="ECO:0000256" key="1">
    <source>
        <dbReference type="ARBA" id="ARBA00004514"/>
    </source>
</evidence>
<keyword evidence="7" id="KW-1185">Reference proteome</keyword>
<evidence type="ECO:0000256" key="3">
    <source>
        <dbReference type="ARBA" id="ARBA00022795"/>
    </source>
</evidence>
<dbReference type="AlphaFoldDB" id="A0A853GV95"/>
<comment type="caution">
    <text evidence="6">The sequence shown here is derived from an EMBL/GenBank/DDBJ whole genome shotgun (WGS) entry which is preliminary data.</text>
</comment>
<dbReference type="Pfam" id="PF05400">
    <property type="entry name" value="FliT"/>
    <property type="match status" value="1"/>
</dbReference>
<keyword evidence="6" id="KW-0966">Cell projection</keyword>
<dbReference type="RefSeq" id="WP_130039754.1">
    <property type="nucleotide sequence ID" value="NZ_JACCEV010000002.1"/>
</dbReference>
<organism evidence="6 7">
    <name type="scientific">Pollutimonas harenae</name>
    <dbReference type="NCBI Taxonomy" id="657015"/>
    <lineage>
        <taxon>Bacteria</taxon>
        <taxon>Pseudomonadati</taxon>
        <taxon>Pseudomonadota</taxon>
        <taxon>Betaproteobacteria</taxon>
        <taxon>Burkholderiales</taxon>
        <taxon>Alcaligenaceae</taxon>
        <taxon>Pollutimonas</taxon>
    </lineage>
</organism>
<dbReference type="OrthoDB" id="8687480at2"/>
<reference evidence="6 7" key="1">
    <citation type="submission" date="2020-07" db="EMBL/GenBank/DDBJ databases">
        <title>Taxonomic revisions and descriptions of new bacterial species based on genomic comparisons in the high-G+C-content subgroup of the family Alcaligenaceae.</title>
        <authorList>
            <person name="Szabo A."/>
            <person name="Felfoldi T."/>
        </authorList>
    </citation>
    <scope>NUCLEOTIDE SEQUENCE [LARGE SCALE GENOMIC DNA]</scope>
    <source>
        <strain evidence="6 7">DSM 25667</strain>
    </source>
</reference>
<keyword evidence="4" id="KW-0143">Chaperone</keyword>
<accession>A0A853GV95</accession>
<dbReference type="GO" id="GO:0044781">
    <property type="term" value="P:bacterial-type flagellum organization"/>
    <property type="evidence" value="ECO:0007669"/>
    <property type="project" value="UniProtKB-KW"/>
</dbReference>
<keyword evidence="6" id="KW-0969">Cilium</keyword>
<evidence type="ECO:0000256" key="2">
    <source>
        <dbReference type="ARBA" id="ARBA00022490"/>
    </source>
</evidence>
<name>A0A853GV95_9BURK</name>
<dbReference type="EMBL" id="JACCEV010000002">
    <property type="protein sequence ID" value="NYT86231.1"/>
    <property type="molecule type" value="Genomic_DNA"/>
</dbReference>
<gene>
    <name evidence="6" type="ORF">H0A62_11490</name>
</gene>
<evidence type="ECO:0000313" key="7">
    <source>
        <dbReference type="Proteomes" id="UP000554144"/>
    </source>
</evidence>
<keyword evidence="2" id="KW-0963">Cytoplasm</keyword>
<proteinExistence type="predicted"/>
<keyword evidence="3" id="KW-1005">Bacterial flagellum biogenesis</keyword>
<dbReference type="InterPro" id="IPR008622">
    <property type="entry name" value="FliT"/>
</dbReference>
<protein>
    <recommendedName>
        <fullName evidence="5">Flagellar protein FliT</fullName>
    </recommendedName>
</protein>
<evidence type="ECO:0000313" key="6">
    <source>
        <dbReference type="EMBL" id="NYT86231.1"/>
    </source>
</evidence>
<comment type="subcellular location">
    <subcellularLocation>
        <location evidence="1">Cytoplasm</location>
        <location evidence="1">Cytosol</location>
    </subcellularLocation>
</comment>
<evidence type="ECO:0000256" key="4">
    <source>
        <dbReference type="ARBA" id="ARBA00023186"/>
    </source>
</evidence>
<evidence type="ECO:0000256" key="5">
    <source>
        <dbReference type="ARBA" id="ARBA00093797"/>
    </source>
</evidence>